<proteinExistence type="predicted"/>
<dbReference type="RefSeq" id="WP_236986364.1">
    <property type="nucleotide sequence ID" value="NZ_AP023086.1"/>
</dbReference>
<evidence type="ECO:0000313" key="4">
    <source>
        <dbReference type="Proteomes" id="UP001320119"/>
    </source>
</evidence>
<dbReference type="EMBL" id="AP023086">
    <property type="protein sequence ID" value="BCD96882.1"/>
    <property type="molecule type" value="Genomic_DNA"/>
</dbReference>
<evidence type="ECO:0000259" key="2">
    <source>
        <dbReference type="Pfam" id="PF07603"/>
    </source>
</evidence>
<protein>
    <recommendedName>
        <fullName evidence="2">Lcl C-terminal domain-containing protein</fullName>
    </recommendedName>
</protein>
<dbReference type="InterPro" id="IPR011460">
    <property type="entry name" value="Lcl_C"/>
</dbReference>
<keyword evidence="1" id="KW-0732">Signal</keyword>
<feature type="signal peptide" evidence="1">
    <location>
        <begin position="1"/>
        <end position="21"/>
    </location>
</feature>
<sequence length="279" mass="29560">MLTVVKGLAGTIAAACVTLLAACGGSNDRPPQESSQVALPLNDTGVSHCGSDVDVFSVGPLVGCDLSHYSAQDAEVGRDFQAASGLLEKQGGGAAGFDFVKLDESGVALVDQHLTWDASNSAALGARWACVEDKHTGLIWEVKHSSAEHPRYGGNTYSWYSDDMHTNGGESGSQDGGECSEGRCDSAGYIALINAAALCGYDDWRLPTTTEFLTIGHLGRGDPSIDVAYFPNTLGLRHWSAQTYQKTPFLAWYMYFSDGSVSFTGKGDPSYLRLVRGGL</sequence>
<dbReference type="AlphaFoldDB" id="A0AAN1WFZ3"/>
<name>A0AAN1WFZ3_9GAMM</name>
<keyword evidence="4" id="KW-1185">Reference proteome</keyword>
<evidence type="ECO:0000313" key="3">
    <source>
        <dbReference type="EMBL" id="BCD96882.1"/>
    </source>
</evidence>
<dbReference type="PROSITE" id="PS51257">
    <property type="entry name" value="PROKAR_LIPOPROTEIN"/>
    <property type="match status" value="1"/>
</dbReference>
<dbReference type="Proteomes" id="UP001320119">
    <property type="component" value="Chromosome"/>
</dbReference>
<feature type="domain" description="Lcl C-terminal" evidence="2">
    <location>
        <begin position="130"/>
        <end position="276"/>
    </location>
</feature>
<feature type="chain" id="PRO_5043035989" description="Lcl C-terminal domain-containing protein" evidence="1">
    <location>
        <begin position="22"/>
        <end position="279"/>
    </location>
</feature>
<gene>
    <name evidence="3" type="ORF">MARGE09_P1082</name>
</gene>
<dbReference type="Pfam" id="PF07603">
    <property type="entry name" value="Lcl_C"/>
    <property type="match status" value="1"/>
</dbReference>
<reference evidence="3 4" key="1">
    <citation type="journal article" date="2022" name="IScience">
        <title>An ultrasensitive nanofiber-based assay for enzymatic hydrolysis and deep-sea microbial degradation of cellulose.</title>
        <authorList>
            <person name="Tsudome M."/>
            <person name="Tachioka M."/>
            <person name="Miyazaki M."/>
            <person name="Uchimura K."/>
            <person name="Tsuda M."/>
            <person name="Takaki Y."/>
            <person name="Deguchi S."/>
        </authorList>
    </citation>
    <scope>NUCLEOTIDE SEQUENCE [LARGE SCALE GENOMIC DNA]</scope>
    <source>
        <strain evidence="3 4">GE09</strain>
    </source>
</reference>
<organism evidence="3 4">
    <name type="scientific">Marinagarivorans cellulosilyticus</name>
    <dbReference type="NCBI Taxonomy" id="2721545"/>
    <lineage>
        <taxon>Bacteria</taxon>
        <taxon>Pseudomonadati</taxon>
        <taxon>Pseudomonadota</taxon>
        <taxon>Gammaproteobacteria</taxon>
        <taxon>Cellvibrionales</taxon>
        <taxon>Cellvibrionaceae</taxon>
        <taxon>Marinagarivorans</taxon>
    </lineage>
</organism>
<dbReference type="KEGG" id="marq:MARGE09_P1082"/>
<evidence type="ECO:0000256" key="1">
    <source>
        <dbReference type="SAM" id="SignalP"/>
    </source>
</evidence>
<accession>A0AAN1WFZ3</accession>